<dbReference type="InterPro" id="IPR010727">
    <property type="entry name" value="DUF1302"/>
</dbReference>
<organism evidence="2 3">
    <name type="scientific">Pseudomonas citronellolis</name>
    <dbReference type="NCBI Taxonomy" id="53408"/>
    <lineage>
        <taxon>Bacteria</taxon>
        <taxon>Pseudomonadati</taxon>
        <taxon>Pseudomonadota</taxon>
        <taxon>Gammaproteobacteria</taxon>
        <taxon>Pseudomonadales</taxon>
        <taxon>Pseudomonadaceae</taxon>
        <taxon>Pseudomonas</taxon>
    </lineage>
</organism>
<dbReference type="Proteomes" id="UP001220662">
    <property type="component" value="Unassembled WGS sequence"/>
</dbReference>
<dbReference type="AlphaFoldDB" id="A0AAW6P9U1"/>
<proteinExistence type="predicted"/>
<feature type="chain" id="PRO_5043823728" evidence="1">
    <location>
        <begin position="31"/>
        <end position="549"/>
    </location>
</feature>
<dbReference type="Pfam" id="PF06980">
    <property type="entry name" value="DUF1302"/>
    <property type="match status" value="1"/>
</dbReference>
<dbReference type="RefSeq" id="WP_276214809.1">
    <property type="nucleotide sequence ID" value="NZ_JARJLR010000246.1"/>
</dbReference>
<reference evidence="2" key="1">
    <citation type="submission" date="2023-03" db="EMBL/GenBank/DDBJ databases">
        <title>Draft assemblies of triclosan tolerant bacteria isolated from returned activated sludge.</title>
        <authorList>
            <person name="Van Hamelsveld S."/>
        </authorList>
    </citation>
    <scope>NUCLEOTIDE SEQUENCE</scope>
    <source>
        <strain evidence="2">GW210015_S63</strain>
    </source>
</reference>
<comment type="caution">
    <text evidence="2">The sequence shown here is derived from an EMBL/GenBank/DDBJ whole genome shotgun (WGS) entry which is preliminary data.</text>
</comment>
<name>A0AAW6P9U1_9PSED</name>
<keyword evidence="1" id="KW-0732">Signal</keyword>
<evidence type="ECO:0000313" key="3">
    <source>
        <dbReference type="Proteomes" id="UP001220662"/>
    </source>
</evidence>
<feature type="signal peptide" evidence="1">
    <location>
        <begin position="1"/>
        <end position="30"/>
    </location>
</feature>
<protein>
    <submittedName>
        <fullName evidence="2">DUF1302 family protein</fullName>
    </submittedName>
</protein>
<evidence type="ECO:0000313" key="2">
    <source>
        <dbReference type="EMBL" id="MDF3842954.1"/>
    </source>
</evidence>
<evidence type="ECO:0000256" key="1">
    <source>
        <dbReference type="SAM" id="SignalP"/>
    </source>
</evidence>
<dbReference type="EMBL" id="JARJLR010000246">
    <property type="protein sequence ID" value="MDF3842954.1"/>
    <property type="molecule type" value="Genomic_DNA"/>
</dbReference>
<gene>
    <name evidence="2" type="ORF">P3W55_14680</name>
</gene>
<sequence>MQHSLPTASRAATKAITFASVLGLVSPAWAFSIDTGNPDVDLRFDNTVRYTLGWRMESPDSRIYHNNHYDESDLKFDKGDLVQNRVDLLTELDMSYQRRMGFRLSAASWYDNAYKDDDVKTWSGSTFDSSYDHNNYSHTTERYYRGPSGEILDAFVFNRFDLGSVPVNVRAGRHTVFWGEGLLFPGHAISYSQAPIDGRKAVANPGTETKELFLPLGQVSAQAQVTSNLSLAAQYFYEWSPTRAPEGGTYFGNTDFGVAGPDRFPVAPGFDLAHLKEKEPGNSGNWGLAARYAVDAIDATVGLYYRQFDDYNPAGLQIVPGAGGSPLPAGYRFVYVENTKLYGASFTKQVGTAAVGVDLSYRDGTQLYTETAGADGKPAIGNTWHLVANSLWLLPSTPIYDTGVFMAEMAYSRLDKVTHNKNVFTGEGYAECEGRNKWDGCATKDFVGIAANFTPQWLSVYPSIDLSLPITVNYGVYGNAASGGGNQGASTWSVGLTATYETNTEVGLRYSDQTAHTKYSDGAVVGGNNPSLVGLTDRGWLALTFKTGF</sequence>
<accession>A0AAW6P9U1</accession>